<sequence length="3970" mass="431990">MAYIPSSSEPIAIIGSACRFPGHSTSPSKLWELLRNPYDLTKQVPEGRFNVDGFHHPDGEHHGTTNAPNGYWLEEDPRRFDSTFFNITPKEAEAIDPQGKVLLEAVYEGLESAGLTLEGCSGSQVGVYVGTMTADYDILTGKDELTFSQYCATGTSRAIISNRVSYFFHWNGPSMTIDTACSSSLVAMHQAVLGLRSGESTMACVAGANLMLSPEPFICESSLHMLSPDGKSKMWDQSADGYARGEGVGVVFLKTLSRALADGDHIECIVRETGVNSDGRTKGITMPSSLAQAALIQDTYRRSGLDALNPDHRCQYFEAHGTGTQAGDPTEAEAIYKAFFGEDEELQEDGSILVGSIKTIIGHTEGAAGVAGVLKAALALKHAQVPPNQHLKSMNPRVVPFTRRLHVPNTLIPWPSVRPGHPLRASVNSFGFGGTNSHAILESYVPAIHGGHLAASIEKPIEHPPRFPLVLSANSAEALKDKVEQYIELLESEPEIDLQDLAWTLATRRSELPYRVSFSPVAGRERLLQEMRERLQTTEGNSSLGVRSKTVNHERGRILGIFTGQGAQWPQMGQQLIQRSPRFKEVIQSLDAVLRSCPDPPAWSIAHELLAPPTSSRLSEAALSQPLCTAVQIALVDILHEAGVELAAAVGHSSGEIAAAYAAGILTAPDAILIAYYRGFHAGLAQGPEGCRGGMMAVGMGVNEALEFCEQPAFLHHLHIAASNSPASVTISGDLEPLKQAKALLDERGTFARLLKVDTAYHSHHMDRCAAPYLQSLQAANIAPLSLTRSCVWVSSVYGPSGAPTLRELSGRYWKDNMVQPVFFTEAVTRALTEEGPFDMALEIGPHPALQGPAVQTMQEVNGSALPYAGLLHRGRDDLASVISTMGLIWSLLGSSSIDFDALSVALGNERSDCRVVKDLPSYPWDHTHMYHRQPRMAKQYLNRPARPHELLGVRTSDDTESEWRWRNLLKPSTLPWLKDHRFQDQIIVPAAAYCVMAFEAARALTTKPVKLVEIQNLSIKRGITMSDDSQGVETIFMLRKEPTVPGESVISASFILDFVPGDADAQGTNAVKGMVHLHLGEPSAETLPRRGLPPPSGLNRVDLDEFYGSIKDIGLGYTGPFRAMTSLQRRLDFATGTLPKPHPAETSTLPVAPSLLDACFQAAFAAYAAPGDGSLWTSFLPQEIQNVRFNPDLCPVNPGPAATVNVDAVITQFSSASPESPANFSGDICVFNANGNMEVQVEGLTVVALSSTGSADDCELFIETVYKPDPYTGIVEARTEGINEEYVALQRACMRIADHFLHPDRTAGKPQQIPEAMQTGLADSPFRGYLELLISCGRTAPSRLPTAITEILMHFNEQSALQSHIRASVSQISHRFPQLRVLEITLGELQKYITDAVVAGLAATFHSYTHLFETTEKDAPSLLSGQTSNQDSRFRLLAFDKTAPLSEHFPDETFDLVILSDGNRKNATLTSQLDGVHQLLAPGGYVFCVHSTGIPLQDRLLNPQKHHQSLSLPTLLRATPRVQGDFDLISSWTSPLRTIALSIRQSMSADVQHLLMPLTATDVSYMSDTVLLIGGETGETAQLSYQLAAILRDNSLEVVTAPRLEDVVSTSMGTVKAVIVLSDLDKPVLSSVNSSEFTALKQILVPNMSVLWLTSGFRDDQPYHYGTVGLFRSIRTETPQLKLQILDVAHIFGAETVIAECFLRLITYLDSESTPLWTSEPELVWDGQHLLIPRVLPIDDLNRRYNSTRRVVHNYRNASLHTVQVVARWNGDRYTHHAVEATSSKASAPADEHFVNLRVSYSSAWAIEIKKGFHAFVSVATDSASRHFLALSPTNSSLITIPATRVHALPATGLDLSALLNRIVAILLAQSLLRQASPGGLLVHEADSFFADTLQRLNDEVRLLCFSTTDSALDDNRFIRLHPLSTKDAIKAAVPSSRISSVADFSLGLIPSALVGLKSSTCMLIKAMDSLVKTEASILDNGNALSTAQDALLVVRWVVETALEELGSTRKPHTTTRVSDVLDKGLQPLGAVLDWTENVHVPLRVNRFDPESQLRGNKTYVMIGLTGELGQSLCQFMVSHGARHLVVASRNPDKSPAWKTDLEKQGATIQVLSVDVTNVDAVRQLRVDLETSMPPVEGIVNGAMVLSDGLFADMPVESLQKALAPKVLGSQNLHDVFSDVDLDFFVMFSSLTGVPGNQGQSNYTAANMFMAGLAAQRRKAGQAASVLDIGMVSGIGYINRTDGAKIYANLKRQGYMPISERDIHGMFIEAIHCGRPTSTTGAQLTTGLQRFGVEGEEPLYWHTDPRFSHHRVLRNAVHKSTVSSSVESLKSRISEVQSQTAIAAILTESFASHVEAMLHLDPGSLDKETAIINLGVDSLMAVEIRSWFLAEVEKDMPVLKVLGGSSVVTLAEEVAKELFEDRSTSAPPPMDLDKNSFDLGSVHGSSTDPSSNSDSKSGFDGFSSDDSSDIANDDSDPTAQCDQIEPMSLSQARMWLPYLMLQDKTAYNCTTSYRLIGQLDIPRFERALRSLLQSHQAFRTLFYTDHETGEAMQAIIPTSSTFSLRKVGSANDSSDVKVEHDRVAQHVYELERGDSFIATLVTHRPDYHTVIFGYHHIILDGVSWQIFLQELDRFYADPQRRPSLGVDFLDFSTRQHHDLTSIPSLSKRQFWKTTFASGSLPESLPLFPFAKAPARMPLTQYRVTEYFVELDRSLAAKIRSASTTNQTTAFHFYLSVFSVMMYRMLGVTDLCIGMTDANRNDQAFLETIGLLLDMLPLRFRLDKPPSDESAFADHLRATRDLVYSALGNSGVPLETILQDIGAESSATELPLFQAVVNYRMGAIKHKSIGDLGLEYLSYEDAGHPFDFILTIDEDEGRAGLTLSMQDYLYDRAGANIFLDSYIHLLEFFATTPTERVATPPAFAPALERTAIELGTGPRLSDPWEEPTLVHRIDHMAAKYPSDVALGDERGSLSYKAMSDRVNAIATQLLAVGAQVSTRVAVFGTPSTDNICSLLAILRIGAIYVPCDVRSADERLRTILTESEATVVIVNRETSSRFAKFHPDTVQAVIQLATVPIQSSPVHNAATAAGLAFIMFTSGSTGTPKGIQLTHANFLTHVQAASAYMQLGREVVLQQSAASYDASLAQIFYALANGGRLVVADNLRDTVALASILEKEAVTFTLMAPSEYLLLMEYTGDILARCSEWKVAMCGGEAFPPRLKGDFGRLGHGELSVYNAYGPTEIAVASNIGEVAIPRKEAAGESNDGDESHVPIGSALPEYNVYLVNEDIEPVPLGCPGQIAVAGPAVSAGYLKNEPLTSDKFRLVGERFHPEKSTRVYLTGDLARMLSDGSMVYLGRIESDTQIKLRGIRVELGDIANAILKTSRGVIANAAVGVRNPGPDQFLVAYVVLSGEKGTKRPANVRQYLDQLLVDLPLPQAMKPAVAVDVGSSLPMTSSGKLDMRALNARPLPASGDEDGDEDTETETGADADADAGADTTLSDIHSKLREIWNRALGGHTSIPITPSSNFFAVGGSSLSLLKMQALVQREFDLRIALPELFRTSTFGAIAERILRGVSAGFTEEEVEDTVLSSSPVDVIDWKKETALSETLRSLASSSQSDTRSPPMRRRPLTVILTGATGFLGRAIARALQARDDVLHIHCIAVRNPHSSAALELERTCDKVILHAGDLALPFLGMMEEEARLVFEEADVIVHNGADVSFLKSYQTLRGPNLRATQTLVEMTAHRQVPFHFVSTAGVATTLSGGSSPVIDEISLANHPPPTSRTGDAVLIDGYVASKWASETFLEHVHAQLALPVRIYRPSSITGADAPALDVMHNVLNLSRRMRALPDLGTWTGYFDFIRVETVAEEIAAGVTAPPTPTATTPTPSGVEFIHLSGEKLIPVAEARKHLERETGYAFRTLEMAEWCREAAGYGLPALVAGYLESLEGQALSFPRLRSRIAEWGGGGREVVAV</sequence>
<feature type="compositionally biased region" description="Low complexity" evidence="8">
    <location>
        <begin position="2445"/>
        <end position="2466"/>
    </location>
</feature>
<dbReference type="InterPro" id="IPR045851">
    <property type="entry name" value="AMP-bd_C_sf"/>
</dbReference>
<evidence type="ECO:0000256" key="2">
    <source>
        <dbReference type="ARBA" id="ARBA00022553"/>
    </source>
</evidence>
<dbReference type="InterPro" id="IPR016036">
    <property type="entry name" value="Malonyl_transacylase_ACP-bd"/>
</dbReference>
<evidence type="ECO:0000313" key="12">
    <source>
        <dbReference type="EMBL" id="PYI14633.1"/>
    </source>
</evidence>
<organism evidence="12 13">
    <name type="scientific">Aspergillus violaceofuscus (strain CBS 115571)</name>
    <dbReference type="NCBI Taxonomy" id="1450538"/>
    <lineage>
        <taxon>Eukaryota</taxon>
        <taxon>Fungi</taxon>
        <taxon>Dikarya</taxon>
        <taxon>Ascomycota</taxon>
        <taxon>Pezizomycotina</taxon>
        <taxon>Eurotiomycetes</taxon>
        <taxon>Eurotiomycetidae</taxon>
        <taxon>Eurotiales</taxon>
        <taxon>Aspergillaceae</taxon>
        <taxon>Aspergillus</taxon>
    </lineage>
</organism>
<dbReference type="Gene3D" id="3.40.50.150">
    <property type="entry name" value="Vaccinia Virus protein VP39"/>
    <property type="match status" value="1"/>
</dbReference>
<dbReference type="Gene3D" id="3.10.129.110">
    <property type="entry name" value="Polyketide synthase dehydratase"/>
    <property type="match status" value="1"/>
</dbReference>
<dbReference type="Pfam" id="PF00698">
    <property type="entry name" value="Acyl_transf_1"/>
    <property type="match status" value="1"/>
</dbReference>
<dbReference type="Pfam" id="PF00668">
    <property type="entry name" value="Condensation"/>
    <property type="match status" value="1"/>
</dbReference>
<dbReference type="SMART" id="SM00823">
    <property type="entry name" value="PKS_PP"/>
    <property type="match status" value="2"/>
</dbReference>
<dbReference type="SUPFAM" id="SSF56801">
    <property type="entry name" value="Acetyl-CoA synthetase-like"/>
    <property type="match status" value="1"/>
</dbReference>
<dbReference type="SMART" id="SM00822">
    <property type="entry name" value="PKS_KR"/>
    <property type="match status" value="1"/>
</dbReference>
<feature type="region of interest" description="Disordered" evidence="8">
    <location>
        <begin position="2421"/>
        <end position="2482"/>
    </location>
</feature>
<dbReference type="EMBL" id="KZ825206">
    <property type="protein sequence ID" value="PYI14633.1"/>
    <property type="molecule type" value="Genomic_DNA"/>
</dbReference>
<dbReference type="PROSITE" id="PS50075">
    <property type="entry name" value="CARRIER"/>
    <property type="match status" value="2"/>
</dbReference>
<keyword evidence="3" id="KW-0436">Ligase</keyword>
<feature type="region of interest" description="N-terminal hotdog fold" evidence="7">
    <location>
        <begin position="949"/>
        <end position="1083"/>
    </location>
</feature>
<evidence type="ECO:0000256" key="8">
    <source>
        <dbReference type="SAM" id="MobiDB-lite"/>
    </source>
</evidence>
<dbReference type="Gene3D" id="3.30.559.10">
    <property type="entry name" value="Chloramphenicol acetyltransferase-like domain"/>
    <property type="match status" value="1"/>
</dbReference>
<dbReference type="Pfam" id="PF14765">
    <property type="entry name" value="PS-DH"/>
    <property type="match status" value="1"/>
</dbReference>
<evidence type="ECO:0000256" key="7">
    <source>
        <dbReference type="PROSITE-ProRule" id="PRU01363"/>
    </source>
</evidence>
<feature type="region of interest" description="Disordered" evidence="8">
    <location>
        <begin position="3466"/>
        <end position="3495"/>
    </location>
</feature>
<dbReference type="SMART" id="SM00826">
    <property type="entry name" value="PKS_DH"/>
    <property type="match status" value="1"/>
</dbReference>
<keyword evidence="1" id="KW-0596">Phosphopantetheine</keyword>
<keyword evidence="4" id="KW-0808">Transferase</keyword>
<evidence type="ECO:0000256" key="1">
    <source>
        <dbReference type="ARBA" id="ARBA00022450"/>
    </source>
</evidence>
<dbReference type="SUPFAM" id="SSF52777">
    <property type="entry name" value="CoA-dependent acyltransferases"/>
    <property type="match status" value="2"/>
</dbReference>
<dbReference type="PROSITE" id="PS00606">
    <property type="entry name" value="KS3_1"/>
    <property type="match status" value="1"/>
</dbReference>
<dbReference type="InterPro" id="IPR042104">
    <property type="entry name" value="PKS_dehydratase_sf"/>
</dbReference>
<reference evidence="12 13" key="1">
    <citation type="submission" date="2018-02" db="EMBL/GenBank/DDBJ databases">
        <title>The genomes of Aspergillus section Nigri reveals drivers in fungal speciation.</title>
        <authorList>
            <consortium name="DOE Joint Genome Institute"/>
            <person name="Vesth T.C."/>
            <person name="Nybo J."/>
            <person name="Theobald S."/>
            <person name="Brandl J."/>
            <person name="Frisvad J.C."/>
            <person name="Nielsen K.F."/>
            <person name="Lyhne E.K."/>
            <person name="Kogle M.E."/>
            <person name="Kuo A."/>
            <person name="Riley R."/>
            <person name="Clum A."/>
            <person name="Nolan M."/>
            <person name="Lipzen A."/>
            <person name="Salamov A."/>
            <person name="Henrissat B."/>
            <person name="Wiebenga A."/>
            <person name="De vries R.P."/>
            <person name="Grigoriev I.V."/>
            <person name="Mortensen U.H."/>
            <person name="Andersen M.R."/>
            <person name="Baker S.E."/>
        </authorList>
    </citation>
    <scope>NUCLEOTIDE SEQUENCE [LARGE SCALE GENOMIC DNA]</scope>
    <source>
        <strain evidence="12 13">CBS 115571</strain>
    </source>
</reference>
<dbReference type="PROSITE" id="PS00455">
    <property type="entry name" value="AMP_BINDING"/>
    <property type="match status" value="1"/>
</dbReference>
<dbReference type="InterPro" id="IPR001242">
    <property type="entry name" value="Condensation_dom"/>
</dbReference>
<comment type="similarity">
    <text evidence="6">In the C-terminal section; belongs to the NRP synthetase family.</text>
</comment>
<dbReference type="InterPro" id="IPR042099">
    <property type="entry name" value="ANL_N_sf"/>
</dbReference>
<dbReference type="InterPro" id="IPR036291">
    <property type="entry name" value="NAD(P)-bd_dom_sf"/>
</dbReference>
<evidence type="ECO:0000313" key="13">
    <source>
        <dbReference type="Proteomes" id="UP000249829"/>
    </source>
</evidence>
<dbReference type="GO" id="GO:0031177">
    <property type="term" value="F:phosphopantetheine binding"/>
    <property type="evidence" value="ECO:0007669"/>
    <property type="project" value="InterPro"/>
</dbReference>
<gene>
    <name evidence="12" type="ORF">BO99DRAFT_446723</name>
</gene>
<evidence type="ECO:0000259" key="9">
    <source>
        <dbReference type="PROSITE" id="PS50075"/>
    </source>
</evidence>
<dbReference type="InterPro" id="IPR014043">
    <property type="entry name" value="Acyl_transferase_dom"/>
</dbReference>
<dbReference type="InterPro" id="IPR036736">
    <property type="entry name" value="ACP-like_sf"/>
</dbReference>
<dbReference type="InterPro" id="IPR020807">
    <property type="entry name" value="PKS_DH"/>
</dbReference>
<keyword evidence="2" id="KW-0597">Phosphoprotein</keyword>
<dbReference type="Pfam" id="PF21089">
    <property type="entry name" value="PKS_DH_N"/>
    <property type="match status" value="1"/>
</dbReference>
<dbReference type="InterPro" id="IPR029063">
    <property type="entry name" value="SAM-dependent_MTases_sf"/>
</dbReference>
<proteinExistence type="inferred from homology"/>
<dbReference type="Pfam" id="PF02801">
    <property type="entry name" value="Ketoacyl-synt_C"/>
    <property type="match status" value="1"/>
</dbReference>
<feature type="domain" description="Ketosynthase family 3 (KS3)" evidence="10">
    <location>
        <begin position="8"/>
        <end position="443"/>
    </location>
</feature>
<dbReference type="CDD" id="cd19532">
    <property type="entry name" value="C_PKS-NRPS"/>
    <property type="match status" value="1"/>
</dbReference>
<protein>
    <submittedName>
        <fullName evidence="12">Uncharacterized protein</fullName>
    </submittedName>
</protein>
<feature type="compositionally biased region" description="Acidic residues" evidence="8">
    <location>
        <begin position="3472"/>
        <end position="3492"/>
    </location>
</feature>
<dbReference type="GO" id="GO:0005737">
    <property type="term" value="C:cytoplasm"/>
    <property type="evidence" value="ECO:0007669"/>
    <property type="project" value="TreeGrafter"/>
</dbReference>
<dbReference type="Pfam" id="PF00501">
    <property type="entry name" value="AMP-binding"/>
    <property type="match status" value="1"/>
</dbReference>
<dbReference type="Pfam" id="PF22621">
    <property type="entry name" value="CurL-like_PKS_C"/>
    <property type="match status" value="1"/>
</dbReference>
<dbReference type="PROSITE" id="PS52004">
    <property type="entry name" value="KS3_2"/>
    <property type="match status" value="1"/>
</dbReference>
<feature type="region of interest" description="C-terminal hotdog fold" evidence="7">
    <location>
        <begin position="1098"/>
        <end position="1256"/>
    </location>
</feature>
<dbReference type="SUPFAM" id="SSF55048">
    <property type="entry name" value="Probable ACP-binding domain of malonyl-CoA ACP transacylase"/>
    <property type="match status" value="1"/>
</dbReference>
<accession>A0A2V5H1I5</accession>
<dbReference type="Gene3D" id="3.40.47.10">
    <property type="match status" value="1"/>
</dbReference>
<feature type="domain" description="Carrier" evidence="9">
    <location>
        <begin position="3496"/>
        <end position="3574"/>
    </location>
</feature>
<evidence type="ECO:0000259" key="11">
    <source>
        <dbReference type="PROSITE" id="PS52019"/>
    </source>
</evidence>
<dbReference type="Gene3D" id="1.10.1200.10">
    <property type="entry name" value="ACP-like"/>
    <property type="match status" value="2"/>
</dbReference>
<dbReference type="InterPro" id="IPR020845">
    <property type="entry name" value="AMP-binding_CS"/>
</dbReference>
<dbReference type="InterPro" id="IPR023213">
    <property type="entry name" value="CAT-like_dom_sf"/>
</dbReference>
<dbReference type="Pfam" id="PF23114">
    <property type="entry name" value="NAD-bd_HRPKS_sdrA"/>
    <property type="match status" value="1"/>
</dbReference>
<feature type="domain" description="Carrier" evidence="9">
    <location>
        <begin position="2342"/>
        <end position="2419"/>
    </location>
</feature>
<dbReference type="SMART" id="SM00827">
    <property type="entry name" value="PKS_AT"/>
    <property type="match status" value="1"/>
</dbReference>
<dbReference type="GO" id="GO:0004312">
    <property type="term" value="F:fatty acid synthase activity"/>
    <property type="evidence" value="ECO:0007669"/>
    <property type="project" value="TreeGrafter"/>
</dbReference>
<dbReference type="Pfam" id="PF08659">
    <property type="entry name" value="KR"/>
    <property type="match status" value="1"/>
</dbReference>
<dbReference type="InterPro" id="IPR009081">
    <property type="entry name" value="PP-bd_ACP"/>
</dbReference>
<dbReference type="SUPFAM" id="SSF47336">
    <property type="entry name" value="ACP-like"/>
    <property type="match status" value="2"/>
</dbReference>
<dbReference type="InterPro" id="IPR049900">
    <property type="entry name" value="PKS_mFAS_DH"/>
</dbReference>
<feature type="active site" description="Proton donor; for dehydratase activity" evidence="7">
    <location>
        <position position="1158"/>
    </location>
</feature>
<dbReference type="InterPro" id="IPR050091">
    <property type="entry name" value="PKS_NRPS_Biosynth_Enz"/>
</dbReference>
<dbReference type="GO" id="GO:0004315">
    <property type="term" value="F:3-oxoacyl-[acyl-carrier-protein] synthase activity"/>
    <property type="evidence" value="ECO:0007669"/>
    <property type="project" value="InterPro"/>
</dbReference>
<dbReference type="Gene3D" id="3.40.50.720">
    <property type="entry name" value="NAD(P)-binding Rossmann-like Domain"/>
    <property type="match status" value="3"/>
</dbReference>
<dbReference type="InterPro" id="IPR013120">
    <property type="entry name" value="FAR_NAD-bd"/>
</dbReference>
<dbReference type="CDD" id="cd00833">
    <property type="entry name" value="PKS"/>
    <property type="match status" value="1"/>
</dbReference>
<dbReference type="GO" id="GO:0006633">
    <property type="term" value="P:fatty acid biosynthetic process"/>
    <property type="evidence" value="ECO:0007669"/>
    <property type="project" value="InterPro"/>
</dbReference>
<dbReference type="InterPro" id="IPR020841">
    <property type="entry name" value="PKS_Beta-ketoAc_synthase_dom"/>
</dbReference>
<dbReference type="Gene3D" id="3.40.366.10">
    <property type="entry name" value="Malonyl-Coenzyme A Acyl Carrier Protein, domain 2"/>
    <property type="match status" value="1"/>
</dbReference>
<dbReference type="InterPro" id="IPR020806">
    <property type="entry name" value="PKS_PP-bd"/>
</dbReference>
<dbReference type="SUPFAM" id="SSF53901">
    <property type="entry name" value="Thiolase-like"/>
    <property type="match status" value="1"/>
</dbReference>
<dbReference type="Gene3D" id="3.30.559.30">
    <property type="entry name" value="Nonribosomal peptide synthetase, condensation domain"/>
    <property type="match status" value="1"/>
</dbReference>
<dbReference type="Proteomes" id="UP000249829">
    <property type="component" value="Unassembled WGS sequence"/>
</dbReference>
<dbReference type="InterPro" id="IPR013968">
    <property type="entry name" value="PKS_KR"/>
</dbReference>
<dbReference type="PANTHER" id="PTHR43775">
    <property type="entry name" value="FATTY ACID SYNTHASE"/>
    <property type="match status" value="1"/>
</dbReference>
<feature type="active site" description="Proton acceptor; for dehydratase activity" evidence="7">
    <location>
        <position position="981"/>
    </location>
</feature>
<dbReference type="SMART" id="SM00825">
    <property type="entry name" value="PKS_KS"/>
    <property type="match status" value="1"/>
</dbReference>
<keyword evidence="5" id="KW-0511">Multifunctional enzyme</keyword>
<dbReference type="Gene3D" id="3.30.300.30">
    <property type="match status" value="1"/>
</dbReference>
<evidence type="ECO:0000256" key="4">
    <source>
        <dbReference type="ARBA" id="ARBA00022679"/>
    </source>
</evidence>
<dbReference type="InterPro" id="IPR001227">
    <property type="entry name" value="Ac_transferase_dom_sf"/>
</dbReference>
<dbReference type="GO" id="GO:0016874">
    <property type="term" value="F:ligase activity"/>
    <property type="evidence" value="ECO:0007669"/>
    <property type="project" value="UniProtKB-KW"/>
</dbReference>
<dbReference type="SUPFAM" id="SSF51735">
    <property type="entry name" value="NAD(P)-binding Rossmann-fold domains"/>
    <property type="match status" value="2"/>
</dbReference>
<evidence type="ECO:0000256" key="3">
    <source>
        <dbReference type="ARBA" id="ARBA00022598"/>
    </source>
</evidence>
<dbReference type="InterPro" id="IPR014030">
    <property type="entry name" value="Ketoacyl_synth_N"/>
</dbReference>
<feature type="compositionally biased region" description="Acidic residues" evidence="8">
    <location>
        <begin position="2467"/>
        <end position="2477"/>
    </location>
</feature>
<evidence type="ECO:0000256" key="5">
    <source>
        <dbReference type="ARBA" id="ARBA00023268"/>
    </source>
</evidence>
<dbReference type="Pfam" id="PF07993">
    <property type="entry name" value="NAD_binding_4"/>
    <property type="match status" value="1"/>
</dbReference>
<dbReference type="InterPro" id="IPR056501">
    <property type="entry name" value="NAD-bd_HRPKS_sdrA"/>
</dbReference>
<dbReference type="PROSITE" id="PS52019">
    <property type="entry name" value="PKS_MFAS_DH"/>
    <property type="match status" value="1"/>
</dbReference>
<dbReference type="InterPro" id="IPR049552">
    <property type="entry name" value="PKS_DH_N"/>
</dbReference>
<dbReference type="InterPro" id="IPR014031">
    <property type="entry name" value="Ketoacyl_synth_C"/>
</dbReference>
<feature type="domain" description="PKS/mFAS DH" evidence="11">
    <location>
        <begin position="949"/>
        <end position="1256"/>
    </location>
</feature>
<evidence type="ECO:0000256" key="6">
    <source>
        <dbReference type="ARBA" id="ARBA00029443"/>
    </source>
</evidence>
<dbReference type="STRING" id="1450538.A0A2V5H1I5"/>
<dbReference type="InterPro" id="IPR057326">
    <property type="entry name" value="KR_dom"/>
</dbReference>
<dbReference type="Pfam" id="PF00109">
    <property type="entry name" value="ketoacyl-synt"/>
    <property type="match status" value="1"/>
</dbReference>
<dbReference type="Gene3D" id="3.30.70.3290">
    <property type="match status" value="1"/>
</dbReference>
<dbReference type="Pfam" id="PF00550">
    <property type="entry name" value="PP-binding"/>
    <property type="match status" value="2"/>
</dbReference>
<dbReference type="OMA" id="TDYEPRW"/>
<dbReference type="PANTHER" id="PTHR43775:SF20">
    <property type="entry name" value="HYBRID PKS-NRPS SYNTHETASE APDA"/>
    <property type="match status" value="1"/>
</dbReference>
<dbReference type="InterPro" id="IPR016035">
    <property type="entry name" value="Acyl_Trfase/lysoPLipase"/>
</dbReference>
<dbReference type="InterPro" id="IPR000873">
    <property type="entry name" value="AMP-dep_synth/lig_dom"/>
</dbReference>
<dbReference type="SUPFAM" id="SSF52151">
    <property type="entry name" value="FabD/lysophospholipase-like"/>
    <property type="match status" value="1"/>
</dbReference>
<dbReference type="SUPFAM" id="SSF53335">
    <property type="entry name" value="S-adenosyl-L-methionine-dependent methyltransferases"/>
    <property type="match status" value="1"/>
</dbReference>
<dbReference type="InterPro" id="IPR016039">
    <property type="entry name" value="Thiolase-like"/>
</dbReference>
<dbReference type="GO" id="GO:0005886">
    <property type="term" value="C:plasma membrane"/>
    <property type="evidence" value="ECO:0007669"/>
    <property type="project" value="TreeGrafter"/>
</dbReference>
<evidence type="ECO:0000259" key="10">
    <source>
        <dbReference type="PROSITE" id="PS52004"/>
    </source>
</evidence>
<name>A0A2V5H1I5_ASPV1</name>
<dbReference type="InterPro" id="IPR049551">
    <property type="entry name" value="PKS_DH_C"/>
</dbReference>
<keyword evidence="13" id="KW-1185">Reference proteome</keyword>
<dbReference type="Gene3D" id="3.40.50.12780">
    <property type="entry name" value="N-terminal domain of ligase-like"/>
    <property type="match status" value="1"/>
</dbReference>
<dbReference type="CDD" id="cd05930">
    <property type="entry name" value="A_NRPS"/>
    <property type="match status" value="1"/>
</dbReference>
<dbReference type="InterPro" id="IPR018201">
    <property type="entry name" value="Ketoacyl_synth_AS"/>
</dbReference>
<dbReference type="GO" id="GO:0044550">
    <property type="term" value="P:secondary metabolite biosynthetic process"/>
    <property type="evidence" value="ECO:0007669"/>
    <property type="project" value="UniProtKB-ARBA"/>
</dbReference>